<proteinExistence type="predicted"/>
<protein>
    <submittedName>
        <fullName evidence="3">Uncharacterized protein</fullName>
    </submittedName>
</protein>
<reference evidence="3" key="1">
    <citation type="submission" date="2022-11" db="UniProtKB">
        <authorList>
            <consortium name="WormBaseParasite"/>
        </authorList>
    </citation>
    <scope>IDENTIFICATION</scope>
</reference>
<evidence type="ECO:0000313" key="3">
    <source>
        <dbReference type="WBParaSite" id="PSU_v2.g10510.t1"/>
    </source>
</evidence>
<dbReference type="Proteomes" id="UP000887577">
    <property type="component" value="Unplaced"/>
</dbReference>
<evidence type="ECO:0000256" key="1">
    <source>
        <dbReference type="SAM" id="MobiDB-lite"/>
    </source>
</evidence>
<name>A0A914XU66_9BILA</name>
<keyword evidence="2" id="KW-1185">Reference proteome</keyword>
<feature type="region of interest" description="Disordered" evidence="1">
    <location>
        <begin position="1"/>
        <end position="25"/>
    </location>
</feature>
<dbReference type="WBParaSite" id="PSU_v2.g10510.t1">
    <property type="protein sequence ID" value="PSU_v2.g10510.t1"/>
    <property type="gene ID" value="PSU_v2.g10510"/>
</dbReference>
<dbReference type="AlphaFoldDB" id="A0A914XU66"/>
<accession>A0A914XU66</accession>
<organism evidence="2 3">
    <name type="scientific">Panagrolaimus superbus</name>
    <dbReference type="NCBI Taxonomy" id="310955"/>
    <lineage>
        <taxon>Eukaryota</taxon>
        <taxon>Metazoa</taxon>
        <taxon>Ecdysozoa</taxon>
        <taxon>Nematoda</taxon>
        <taxon>Chromadorea</taxon>
        <taxon>Rhabditida</taxon>
        <taxon>Tylenchina</taxon>
        <taxon>Panagrolaimomorpha</taxon>
        <taxon>Panagrolaimoidea</taxon>
        <taxon>Panagrolaimidae</taxon>
        <taxon>Panagrolaimus</taxon>
    </lineage>
</organism>
<sequence>MTSPYSTSNIAMNQGNNVTTTTDPIKQSKVYPNSLFRLLAPRKLITLSTCPDCADQIFKSQKTGGIIHDPASDTVTLTIKLCRSCVAENQSSSFAQLKLVKKSDQNVQV</sequence>
<evidence type="ECO:0000313" key="2">
    <source>
        <dbReference type="Proteomes" id="UP000887577"/>
    </source>
</evidence>